<evidence type="ECO:0000313" key="2">
    <source>
        <dbReference type="Proteomes" id="UP001595191"/>
    </source>
</evidence>
<dbReference type="EMBL" id="JBHFPV010000006">
    <property type="protein sequence ID" value="MFH6604985.1"/>
    <property type="molecule type" value="Genomic_DNA"/>
</dbReference>
<organism evidence="1 2">
    <name type="scientific">Meishania litoralis</name>
    <dbReference type="NCBI Taxonomy" id="3434685"/>
    <lineage>
        <taxon>Bacteria</taxon>
        <taxon>Pseudomonadati</taxon>
        <taxon>Bacteroidota</taxon>
        <taxon>Flavobacteriia</taxon>
        <taxon>Flavobacteriales</taxon>
        <taxon>Flavobacteriaceae</taxon>
        <taxon>Meishania</taxon>
    </lineage>
</organism>
<comment type="caution">
    <text evidence="1">The sequence shown here is derived from an EMBL/GenBank/DDBJ whole genome shotgun (WGS) entry which is preliminary data.</text>
</comment>
<gene>
    <name evidence="1" type="ORF">ACEZ3G_15980</name>
</gene>
<name>A0ACC7LP29_9FLAO</name>
<sequence length="246" mass="28611">MKDKIVNLNKDFYAEHMMDSTIYREDVWPEEKLMLRKYLTDSSGSVVEAGAGGGRLTFFIEQLGFTDVIGFDIVPEMMEFAQRRSNEKGSSVKFMTGDASDLHVFENETFDYLVYIQQVLCFVPSELFNRSLEETYRIAKKGSITLFTFLDYESRFYNPLLSTIANTLRKIRGEKVSKYHLPWLKLNDTQFNWKLFGKNQPSVYWVRRKDILQKLEKIGFEILEVENGHKIAKGGNKGALYIACRK</sequence>
<accession>A0ACC7LP29</accession>
<keyword evidence="2" id="KW-1185">Reference proteome</keyword>
<reference evidence="1" key="1">
    <citation type="submission" date="2024-09" db="EMBL/GenBank/DDBJ databases">
        <authorList>
            <person name="Liu J."/>
        </authorList>
    </citation>
    <scope>NUCLEOTIDE SEQUENCE</scope>
    <source>
        <strain evidence="1">NBU2967</strain>
    </source>
</reference>
<dbReference type="EC" id="2.1.-.-" evidence="1"/>
<protein>
    <submittedName>
        <fullName evidence="1">Class I SAM-dependent methyltransferase</fullName>
        <ecNumber evidence="1">2.1.-.-</ecNumber>
    </submittedName>
</protein>
<evidence type="ECO:0000313" key="1">
    <source>
        <dbReference type="EMBL" id="MFH6604985.1"/>
    </source>
</evidence>
<proteinExistence type="predicted"/>
<keyword evidence="1" id="KW-0808">Transferase</keyword>
<dbReference type="Proteomes" id="UP001595191">
    <property type="component" value="Unassembled WGS sequence"/>
</dbReference>
<keyword evidence="1" id="KW-0489">Methyltransferase</keyword>